<keyword evidence="1" id="KW-0472">Membrane</keyword>
<reference evidence="2 3" key="1">
    <citation type="submission" date="2023-09" db="EMBL/GenBank/DDBJ databases">
        <title>Multi-omics analysis of a traditional fermented food reveals byproduct-associated fungal strains for waste-to-food upcycling.</title>
        <authorList>
            <consortium name="Lawrence Berkeley National Laboratory"/>
            <person name="Rekdal V.M."/>
            <person name="Villalobos-Escobedo J.M."/>
            <person name="Rodriguez-Valeron N."/>
            <person name="Garcia M.O."/>
            <person name="Vasquez D.P."/>
            <person name="Damayanti I."/>
            <person name="Sorensen P.M."/>
            <person name="Baidoo E.E."/>
            <person name="De Carvalho A.C."/>
            <person name="Riley R."/>
            <person name="Lipzen A."/>
            <person name="He G."/>
            <person name="Yan M."/>
            <person name="Haridas S."/>
            <person name="Daum C."/>
            <person name="Yoshinaga Y."/>
            <person name="Ng V."/>
            <person name="Grigoriev I.V."/>
            <person name="Munk R."/>
            <person name="Nuraida L."/>
            <person name="Wijaya C.H."/>
            <person name="Morales P.-C."/>
            <person name="Keasling J.D."/>
        </authorList>
    </citation>
    <scope>NUCLEOTIDE SEQUENCE [LARGE SCALE GENOMIC DNA]</scope>
    <source>
        <strain evidence="2 3">FGSC 2613</strain>
    </source>
</reference>
<keyword evidence="1" id="KW-1133">Transmembrane helix</keyword>
<feature type="transmembrane region" description="Helical" evidence="1">
    <location>
        <begin position="42"/>
        <end position="59"/>
    </location>
</feature>
<organism evidence="2 3">
    <name type="scientific">Neurospora intermedia</name>
    <dbReference type="NCBI Taxonomy" id="5142"/>
    <lineage>
        <taxon>Eukaryota</taxon>
        <taxon>Fungi</taxon>
        <taxon>Dikarya</taxon>
        <taxon>Ascomycota</taxon>
        <taxon>Pezizomycotina</taxon>
        <taxon>Sordariomycetes</taxon>
        <taxon>Sordariomycetidae</taxon>
        <taxon>Sordariales</taxon>
        <taxon>Sordariaceae</taxon>
        <taxon>Neurospora</taxon>
    </lineage>
</organism>
<keyword evidence="3" id="KW-1185">Reference proteome</keyword>
<name>A0ABR3DIP4_NEUIN</name>
<evidence type="ECO:0000313" key="3">
    <source>
        <dbReference type="Proteomes" id="UP001451303"/>
    </source>
</evidence>
<sequence>MPMTIHLALIPSIRPFLGIIPPQYWTTMFVIPHIKALDFRTPFFHSFRIFLFFFSLLFLRSHKRFWDLDILSSLPPKSSSS</sequence>
<comment type="caution">
    <text evidence="2">The sequence shown here is derived from an EMBL/GenBank/DDBJ whole genome shotgun (WGS) entry which is preliminary data.</text>
</comment>
<accession>A0ABR3DIP4</accession>
<gene>
    <name evidence="2" type="ORF">QR685DRAFT_522338</name>
</gene>
<proteinExistence type="predicted"/>
<evidence type="ECO:0000313" key="2">
    <source>
        <dbReference type="EMBL" id="KAL0472556.1"/>
    </source>
</evidence>
<dbReference type="Proteomes" id="UP001451303">
    <property type="component" value="Unassembled WGS sequence"/>
</dbReference>
<dbReference type="EMBL" id="JAVLET010000003">
    <property type="protein sequence ID" value="KAL0472556.1"/>
    <property type="molecule type" value="Genomic_DNA"/>
</dbReference>
<evidence type="ECO:0000256" key="1">
    <source>
        <dbReference type="SAM" id="Phobius"/>
    </source>
</evidence>
<protein>
    <submittedName>
        <fullName evidence="2">Uncharacterized protein</fullName>
    </submittedName>
</protein>
<keyword evidence="1" id="KW-0812">Transmembrane</keyword>